<reference evidence="1" key="2">
    <citation type="submission" date="2023-06" db="EMBL/GenBank/DDBJ databases">
        <authorList>
            <person name="Ma L."/>
            <person name="Liu K.-W."/>
            <person name="Li Z."/>
            <person name="Hsiao Y.-Y."/>
            <person name="Qi Y."/>
            <person name="Fu T."/>
            <person name="Tang G."/>
            <person name="Zhang D."/>
            <person name="Sun W.-H."/>
            <person name="Liu D.-K."/>
            <person name="Li Y."/>
            <person name="Chen G.-Z."/>
            <person name="Liu X.-D."/>
            <person name="Liao X.-Y."/>
            <person name="Jiang Y.-T."/>
            <person name="Yu X."/>
            <person name="Hao Y."/>
            <person name="Huang J."/>
            <person name="Zhao X.-W."/>
            <person name="Ke S."/>
            <person name="Chen Y.-Y."/>
            <person name="Wu W.-L."/>
            <person name="Hsu J.-L."/>
            <person name="Lin Y.-F."/>
            <person name="Huang M.-D."/>
            <person name="Li C.-Y."/>
            <person name="Huang L."/>
            <person name="Wang Z.-W."/>
            <person name="Zhao X."/>
            <person name="Zhong W.-Y."/>
            <person name="Peng D.-H."/>
            <person name="Ahmad S."/>
            <person name="Lan S."/>
            <person name="Zhang J.-S."/>
            <person name="Tsai W.-C."/>
            <person name="Van De Peer Y."/>
            <person name="Liu Z.-J."/>
        </authorList>
    </citation>
    <scope>NUCLEOTIDE SEQUENCE</scope>
    <source>
        <strain evidence="1">CP</strain>
        <tissue evidence="1">Leaves</tissue>
    </source>
</reference>
<proteinExistence type="predicted"/>
<comment type="caution">
    <text evidence="1">The sequence shown here is derived from an EMBL/GenBank/DDBJ whole genome shotgun (WGS) entry which is preliminary data.</text>
</comment>
<sequence>MQGKDKGHSILMLRPNPPPPWPPKFLPSLTAALFVAALLVWSIDSSTVRNIRSPPDHYLPLYKPPSLPNLTQTDTFPPENLTHIDTPFPLQNLTHIDTPFPLQNLTHIDPSPTWINVEPEPNYTSLLLSRWLAPGGEQCRDSRTNDVSIPGLEGLNSPVELSAAEVHKFTMHALDDAGRPRCLGGDYFETDLSSNTWKSRPPTTDHGNGSYTLSLQVHPDFASEDFNLTVVLLFRSFEGLKFSTSRFAFHRELRRIPIRFIRRAHSSSLPELQPCRKPDFGKDVWSGRWTRLARNDECQISEDGRFRCLAPNAICRKPWCDGPLGLLESNGWVYSAHCAFRIFTPTEAWTCLDKRWLFFWGDSNHVDTVRNLLSIVLGVSDVSNVTRRFDRSFVNPKNGSQSVRITNIFNGHWNETKNYLGLDSLRNPEFRALLWRYFTDEEAVPDTMIMNTGLHDGIHYKSVRVFSAAAQYAADFWDEVFEYLRERRKLTVMPSFIYRTTIATGGYARDLAFNPNKMETYNRVMVEKLRGKEGLVSGVVDSFDMSFPWHYDNRCNDGVHYGRAPAKAKWRDGEIGHQYFVDIMLAHALLNAICNG</sequence>
<dbReference type="PANTHER" id="PTHR35124">
    <property type="entry name" value="CYTOCHROME P450 FAMILY PROTEIN"/>
    <property type="match status" value="1"/>
</dbReference>
<protein>
    <submittedName>
        <fullName evidence="1">Uncharacterized protein</fullName>
    </submittedName>
</protein>
<reference evidence="1" key="1">
    <citation type="journal article" date="2023" name="Nat. Commun.">
        <title>Diploid and tetraploid genomes of Acorus and the evolution of monocots.</title>
        <authorList>
            <person name="Ma L."/>
            <person name="Liu K.W."/>
            <person name="Li Z."/>
            <person name="Hsiao Y.Y."/>
            <person name="Qi Y."/>
            <person name="Fu T."/>
            <person name="Tang G.D."/>
            <person name="Zhang D."/>
            <person name="Sun W.H."/>
            <person name="Liu D.K."/>
            <person name="Li Y."/>
            <person name="Chen G.Z."/>
            <person name="Liu X.D."/>
            <person name="Liao X.Y."/>
            <person name="Jiang Y.T."/>
            <person name="Yu X."/>
            <person name="Hao Y."/>
            <person name="Huang J."/>
            <person name="Zhao X.W."/>
            <person name="Ke S."/>
            <person name="Chen Y.Y."/>
            <person name="Wu W.L."/>
            <person name="Hsu J.L."/>
            <person name="Lin Y.F."/>
            <person name="Huang M.D."/>
            <person name="Li C.Y."/>
            <person name="Huang L."/>
            <person name="Wang Z.W."/>
            <person name="Zhao X."/>
            <person name="Zhong W.Y."/>
            <person name="Peng D.H."/>
            <person name="Ahmad S."/>
            <person name="Lan S."/>
            <person name="Zhang J.S."/>
            <person name="Tsai W.C."/>
            <person name="Van de Peer Y."/>
            <person name="Liu Z.J."/>
        </authorList>
    </citation>
    <scope>NUCLEOTIDE SEQUENCE</scope>
    <source>
        <strain evidence="1">CP</strain>
    </source>
</reference>
<dbReference type="AlphaFoldDB" id="A0AAV9CWE1"/>
<dbReference type="PANTHER" id="PTHR35124:SF1">
    <property type="entry name" value="CYTOCHROME P450 FAMILY PROTEIN"/>
    <property type="match status" value="1"/>
</dbReference>
<evidence type="ECO:0000313" key="2">
    <source>
        <dbReference type="Proteomes" id="UP001180020"/>
    </source>
</evidence>
<dbReference type="Proteomes" id="UP001180020">
    <property type="component" value="Unassembled WGS sequence"/>
</dbReference>
<organism evidence="1 2">
    <name type="scientific">Acorus calamus</name>
    <name type="common">Sweet flag</name>
    <dbReference type="NCBI Taxonomy" id="4465"/>
    <lineage>
        <taxon>Eukaryota</taxon>
        <taxon>Viridiplantae</taxon>
        <taxon>Streptophyta</taxon>
        <taxon>Embryophyta</taxon>
        <taxon>Tracheophyta</taxon>
        <taxon>Spermatophyta</taxon>
        <taxon>Magnoliopsida</taxon>
        <taxon>Liliopsida</taxon>
        <taxon>Acoraceae</taxon>
        <taxon>Acorus</taxon>
    </lineage>
</organism>
<evidence type="ECO:0000313" key="1">
    <source>
        <dbReference type="EMBL" id="KAK1292343.1"/>
    </source>
</evidence>
<name>A0AAV9CWE1_ACOCL</name>
<accession>A0AAV9CWE1</accession>
<dbReference type="EMBL" id="JAUJYO010000017">
    <property type="protein sequence ID" value="KAK1292343.1"/>
    <property type="molecule type" value="Genomic_DNA"/>
</dbReference>
<gene>
    <name evidence="1" type="ORF">QJS10_CPB17g01928</name>
</gene>
<keyword evidence="2" id="KW-1185">Reference proteome</keyword>